<keyword evidence="6" id="KW-1185">Reference proteome</keyword>
<accession>A0A829YHS3</accession>
<dbReference type="InterPro" id="IPR035451">
    <property type="entry name" value="Ada-like_dom_sf"/>
</dbReference>
<evidence type="ECO:0000256" key="2">
    <source>
        <dbReference type="ARBA" id="ARBA00022722"/>
    </source>
</evidence>
<comment type="caution">
    <text evidence="5">The sequence shown here is derived from an EMBL/GenBank/DDBJ whole genome shotgun (WGS) entry which is preliminary data.</text>
</comment>
<evidence type="ECO:0000313" key="5">
    <source>
        <dbReference type="EMBL" id="GFE82371.1"/>
    </source>
</evidence>
<feature type="region of interest" description="Disordered" evidence="4">
    <location>
        <begin position="170"/>
        <end position="195"/>
    </location>
</feature>
<dbReference type="PANTHER" id="PTHR33607">
    <property type="entry name" value="ENDONUCLEASE-1"/>
    <property type="match status" value="1"/>
</dbReference>
<evidence type="ECO:0000313" key="6">
    <source>
        <dbReference type="Proteomes" id="UP000445000"/>
    </source>
</evidence>
<organism evidence="5 6">
    <name type="scientific">Steroidobacter agaridevorans</name>
    <dbReference type="NCBI Taxonomy" id="2695856"/>
    <lineage>
        <taxon>Bacteria</taxon>
        <taxon>Pseudomonadati</taxon>
        <taxon>Pseudomonadota</taxon>
        <taxon>Gammaproteobacteria</taxon>
        <taxon>Steroidobacterales</taxon>
        <taxon>Steroidobacteraceae</taxon>
        <taxon>Steroidobacter</taxon>
    </lineage>
</organism>
<name>A0A829YHS3_9GAMM</name>
<dbReference type="Gene3D" id="3.40.10.10">
    <property type="entry name" value="DNA Methylphosphotriester Repair Domain"/>
    <property type="match status" value="1"/>
</dbReference>
<proteinExistence type="inferred from homology"/>
<dbReference type="SUPFAM" id="SSF54060">
    <property type="entry name" value="His-Me finger endonucleases"/>
    <property type="match status" value="1"/>
</dbReference>
<comment type="similarity">
    <text evidence="1">Belongs to the EndA/NucM nuclease family.</text>
</comment>
<dbReference type="EMBL" id="BLJN01000004">
    <property type="protein sequence ID" value="GFE82371.1"/>
    <property type="molecule type" value="Genomic_DNA"/>
</dbReference>
<dbReference type="InterPro" id="IPR044925">
    <property type="entry name" value="His-Me_finger_sf"/>
</dbReference>
<dbReference type="PANTHER" id="PTHR33607:SF2">
    <property type="entry name" value="ENDONUCLEASE-1"/>
    <property type="match status" value="1"/>
</dbReference>
<keyword evidence="2" id="KW-0540">Nuclease</keyword>
<evidence type="ECO:0000256" key="4">
    <source>
        <dbReference type="SAM" id="MobiDB-lite"/>
    </source>
</evidence>
<protein>
    <submittedName>
        <fullName evidence="5">Uncharacterized protein</fullName>
    </submittedName>
</protein>
<evidence type="ECO:0000256" key="3">
    <source>
        <dbReference type="ARBA" id="ARBA00022801"/>
    </source>
</evidence>
<keyword evidence="3" id="KW-0378">Hydrolase</keyword>
<dbReference type="SUPFAM" id="SSF57884">
    <property type="entry name" value="Ada DNA repair protein, N-terminal domain (N-Ada 10)"/>
    <property type="match status" value="1"/>
</dbReference>
<sequence length="246" mass="27938">MRLEWEHVVPAHSFGQQRKCWQEGGRKRCVADDPVFRMMEADMHNLVPSAGELNADRSNFRFGLLPATPKRHGACDFKVDFKARIVEPRDDVKGMFARIYFYMHDRYDLRMSDQQQRLLMAWDKRYPATAWELERDRRIARIVGHSNPFVVGTRQWTRGHRNTADGIVTPIPAGHRSLRPSSSAQGAPKATHSTPVGAVLGNRGSKVYHLPQGCPGYESVSAKNRVHFENEAKARAAGFRKAGNCR</sequence>
<evidence type="ECO:0000256" key="1">
    <source>
        <dbReference type="ARBA" id="ARBA00006429"/>
    </source>
</evidence>
<reference evidence="6" key="1">
    <citation type="submission" date="2020-01" db="EMBL/GenBank/DDBJ databases">
        <title>'Steroidobacter agaridevorans' sp. nov., agar-degrading bacteria isolated from rhizosphere soils.</title>
        <authorList>
            <person name="Ikenaga M."/>
            <person name="Kataoka M."/>
            <person name="Murouchi A."/>
            <person name="Katsuragi S."/>
            <person name="Sakai M."/>
        </authorList>
    </citation>
    <scope>NUCLEOTIDE SEQUENCE [LARGE SCALE GENOMIC DNA]</scope>
    <source>
        <strain evidence="6">YU21-B</strain>
    </source>
</reference>
<dbReference type="GO" id="GO:0016787">
    <property type="term" value="F:hydrolase activity"/>
    <property type="evidence" value="ECO:0007669"/>
    <property type="project" value="UniProtKB-KW"/>
</dbReference>
<dbReference type="InterPro" id="IPR007346">
    <property type="entry name" value="Endonuclease-I"/>
</dbReference>
<dbReference type="Proteomes" id="UP000445000">
    <property type="component" value="Unassembled WGS sequence"/>
</dbReference>
<gene>
    <name evidence="5" type="ORF">GCM10011487_43710</name>
</gene>
<dbReference type="GO" id="GO:0004518">
    <property type="term" value="F:nuclease activity"/>
    <property type="evidence" value="ECO:0007669"/>
    <property type="project" value="UniProtKB-KW"/>
</dbReference>
<dbReference type="AlphaFoldDB" id="A0A829YHS3"/>
<dbReference type="Pfam" id="PF04231">
    <property type="entry name" value="Endonuclease_1"/>
    <property type="match status" value="1"/>
</dbReference>